<evidence type="ECO:0000313" key="3">
    <source>
        <dbReference type="Proteomes" id="UP000334923"/>
    </source>
</evidence>
<organism evidence="2 3">
    <name type="scientific">Methylacidimicrobium tartarophylax</name>
    <dbReference type="NCBI Taxonomy" id="1041768"/>
    <lineage>
        <taxon>Bacteria</taxon>
        <taxon>Pseudomonadati</taxon>
        <taxon>Verrucomicrobiota</taxon>
        <taxon>Methylacidimicrobium</taxon>
    </lineage>
</organism>
<dbReference type="EMBL" id="CABFVA020000074">
    <property type="protein sequence ID" value="VVM06770.1"/>
    <property type="molecule type" value="Genomic_DNA"/>
</dbReference>
<dbReference type="Proteomes" id="UP000334923">
    <property type="component" value="Unassembled WGS sequence"/>
</dbReference>
<keyword evidence="3" id="KW-1185">Reference proteome</keyword>
<proteinExistence type="predicted"/>
<dbReference type="RefSeq" id="WP_246186574.1">
    <property type="nucleotide sequence ID" value="NZ_CABFVA020000074.1"/>
</dbReference>
<feature type="signal peptide" evidence="1">
    <location>
        <begin position="1"/>
        <end position="25"/>
    </location>
</feature>
<keyword evidence="1" id="KW-0732">Signal</keyword>
<feature type="chain" id="PRO_5022724319" evidence="1">
    <location>
        <begin position="26"/>
        <end position="185"/>
    </location>
</feature>
<name>A0A5E6MCV6_9BACT</name>
<protein>
    <submittedName>
        <fullName evidence="2">Uncharacterized protein</fullName>
    </submittedName>
</protein>
<evidence type="ECO:0000256" key="1">
    <source>
        <dbReference type="SAM" id="SignalP"/>
    </source>
</evidence>
<dbReference type="AlphaFoldDB" id="A0A5E6MCV6"/>
<reference evidence="2 3" key="1">
    <citation type="submission" date="2019-09" db="EMBL/GenBank/DDBJ databases">
        <authorList>
            <person name="Cremers G."/>
        </authorList>
    </citation>
    <scope>NUCLEOTIDE SEQUENCE [LARGE SCALE GENOMIC DNA]</scope>
    <source>
        <strain evidence="2">4A</strain>
    </source>
</reference>
<accession>A0A5E6MCV6</accession>
<sequence length="185" mass="20524">MNITRPVTRMAAALLLAFVPLSLHAEPPSPKPASTGPAQKKNWTPPSHKILAQVLSDRTMEAHPELLSVTFHGVPPGMDKVYTMFAGSFPERIGNPDDPDDIDVITKGITIVDPRWHRTKDNPKKFVVMMPLRDKNKENIGLVVYAFRLDKNPGKGEREFFAEALDLRDALSEQIPSYAALFAAP</sequence>
<evidence type="ECO:0000313" key="2">
    <source>
        <dbReference type="EMBL" id="VVM06770.1"/>
    </source>
</evidence>
<gene>
    <name evidence="2" type="ORF">MAMT_01404</name>
</gene>